<evidence type="ECO:0000313" key="1">
    <source>
        <dbReference type="EMBL" id="KAK5870446.1"/>
    </source>
</evidence>
<organism evidence="1 2">
    <name type="scientific">Eleginops maclovinus</name>
    <name type="common">Patagonian blennie</name>
    <name type="synonym">Eleginus maclovinus</name>
    <dbReference type="NCBI Taxonomy" id="56733"/>
    <lineage>
        <taxon>Eukaryota</taxon>
        <taxon>Metazoa</taxon>
        <taxon>Chordata</taxon>
        <taxon>Craniata</taxon>
        <taxon>Vertebrata</taxon>
        <taxon>Euteleostomi</taxon>
        <taxon>Actinopterygii</taxon>
        <taxon>Neopterygii</taxon>
        <taxon>Teleostei</taxon>
        <taxon>Neoteleostei</taxon>
        <taxon>Acanthomorphata</taxon>
        <taxon>Eupercaria</taxon>
        <taxon>Perciformes</taxon>
        <taxon>Notothenioidei</taxon>
        <taxon>Eleginopidae</taxon>
        <taxon>Eleginops</taxon>
    </lineage>
</organism>
<dbReference type="AlphaFoldDB" id="A0AAN8APN4"/>
<sequence length="67" mass="7257">MCSVGQCTYFSSIGQECQISQAAALLQASAGAPPKSLSPSSFPHPERHFTTLTERPGHHLLFPKNFL</sequence>
<gene>
    <name evidence="1" type="ORF">PBY51_003392</name>
</gene>
<dbReference type="Proteomes" id="UP001346869">
    <property type="component" value="Unassembled WGS sequence"/>
</dbReference>
<reference evidence="1 2" key="2">
    <citation type="journal article" date="2023" name="Mol. Biol. Evol.">
        <title>Genomics of Secondarily Temperate Adaptation in the Only Non-Antarctic Icefish.</title>
        <authorList>
            <person name="Rivera-Colon A.G."/>
            <person name="Rayamajhi N."/>
            <person name="Minhas B.F."/>
            <person name="Madrigal G."/>
            <person name="Bilyk K.T."/>
            <person name="Yoon V."/>
            <person name="Hune M."/>
            <person name="Gregory S."/>
            <person name="Cheng C.H.C."/>
            <person name="Catchen J.M."/>
        </authorList>
    </citation>
    <scope>NUCLEOTIDE SEQUENCE [LARGE SCALE GENOMIC DNA]</scope>
    <source>
        <strain evidence="1">JMC-PN-2008</strain>
    </source>
</reference>
<keyword evidence="2" id="KW-1185">Reference proteome</keyword>
<reference evidence="1 2" key="1">
    <citation type="journal article" date="2023" name="Genes (Basel)">
        <title>Chromosome-Level Genome Assembly and Circadian Gene Repertoire of the Patagonia Blennie Eleginops maclovinus-The Closest Ancestral Proxy of Antarctic Cryonotothenioids.</title>
        <authorList>
            <person name="Cheng C.C."/>
            <person name="Rivera-Colon A.G."/>
            <person name="Minhas B.F."/>
            <person name="Wilson L."/>
            <person name="Rayamajhi N."/>
            <person name="Vargas-Chacoff L."/>
            <person name="Catchen J.M."/>
        </authorList>
    </citation>
    <scope>NUCLEOTIDE SEQUENCE [LARGE SCALE GENOMIC DNA]</scope>
    <source>
        <strain evidence="1">JMC-PN-2008</strain>
    </source>
</reference>
<comment type="caution">
    <text evidence="1">The sequence shown here is derived from an EMBL/GenBank/DDBJ whole genome shotgun (WGS) entry which is preliminary data.</text>
</comment>
<dbReference type="EMBL" id="JAUZQC010000005">
    <property type="protein sequence ID" value="KAK5870446.1"/>
    <property type="molecule type" value="Genomic_DNA"/>
</dbReference>
<protein>
    <submittedName>
        <fullName evidence="1">Uncharacterized protein</fullName>
    </submittedName>
</protein>
<accession>A0AAN8APN4</accession>
<name>A0AAN8APN4_ELEMC</name>
<proteinExistence type="predicted"/>
<evidence type="ECO:0000313" key="2">
    <source>
        <dbReference type="Proteomes" id="UP001346869"/>
    </source>
</evidence>